<accession>A0AA88CUH3</accession>
<feature type="chain" id="PRO_5041663834" evidence="1">
    <location>
        <begin position="21"/>
        <end position="44"/>
    </location>
</feature>
<protein>
    <submittedName>
        <fullName evidence="2">Uncharacterized protein</fullName>
    </submittedName>
</protein>
<keyword evidence="1" id="KW-0732">Signal</keyword>
<name>A0AA88CUH3_FICCA</name>
<dbReference type="Proteomes" id="UP001187192">
    <property type="component" value="Unassembled WGS sequence"/>
</dbReference>
<dbReference type="AlphaFoldDB" id="A0AA88CUH3"/>
<dbReference type="EMBL" id="BTGU01005918">
    <property type="protein sequence ID" value="GMN32260.1"/>
    <property type="molecule type" value="Genomic_DNA"/>
</dbReference>
<reference evidence="2" key="1">
    <citation type="submission" date="2023-07" db="EMBL/GenBank/DDBJ databases">
        <title>draft genome sequence of fig (Ficus carica).</title>
        <authorList>
            <person name="Takahashi T."/>
            <person name="Nishimura K."/>
        </authorList>
    </citation>
    <scope>NUCLEOTIDE SEQUENCE</scope>
</reference>
<comment type="caution">
    <text evidence="2">The sequence shown here is derived from an EMBL/GenBank/DDBJ whole genome shotgun (WGS) entry which is preliminary data.</text>
</comment>
<gene>
    <name evidence="2" type="ORF">TIFTF001_048172</name>
</gene>
<evidence type="ECO:0000313" key="3">
    <source>
        <dbReference type="Proteomes" id="UP001187192"/>
    </source>
</evidence>
<evidence type="ECO:0000313" key="2">
    <source>
        <dbReference type="EMBL" id="GMN32260.1"/>
    </source>
</evidence>
<feature type="non-terminal residue" evidence="2">
    <location>
        <position position="44"/>
    </location>
</feature>
<sequence>MSRWSVAAMVAAVPLTLTLSNNVWETVNLSHRFSLSAESFFALK</sequence>
<keyword evidence="3" id="KW-1185">Reference proteome</keyword>
<feature type="signal peptide" evidence="1">
    <location>
        <begin position="1"/>
        <end position="20"/>
    </location>
</feature>
<organism evidence="2 3">
    <name type="scientific">Ficus carica</name>
    <name type="common">Common fig</name>
    <dbReference type="NCBI Taxonomy" id="3494"/>
    <lineage>
        <taxon>Eukaryota</taxon>
        <taxon>Viridiplantae</taxon>
        <taxon>Streptophyta</taxon>
        <taxon>Embryophyta</taxon>
        <taxon>Tracheophyta</taxon>
        <taxon>Spermatophyta</taxon>
        <taxon>Magnoliopsida</taxon>
        <taxon>eudicotyledons</taxon>
        <taxon>Gunneridae</taxon>
        <taxon>Pentapetalae</taxon>
        <taxon>rosids</taxon>
        <taxon>fabids</taxon>
        <taxon>Rosales</taxon>
        <taxon>Moraceae</taxon>
        <taxon>Ficeae</taxon>
        <taxon>Ficus</taxon>
    </lineage>
</organism>
<evidence type="ECO:0000256" key="1">
    <source>
        <dbReference type="SAM" id="SignalP"/>
    </source>
</evidence>
<proteinExistence type="predicted"/>